<dbReference type="InterPro" id="IPR036388">
    <property type="entry name" value="WH-like_DNA-bd_sf"/>
</dbReference>
<dbReference type="PANTHER" id="PTHR33221:SF9">
    <property type="entry name" value="RRF2 FAMILY PROTEIN"/>
    <property type="match status" value="1"/>
</dbReference>
<dbReference type="PROSITE" id="PS51197">
    <property type="entry name" value="HTH_RRF2_2"/>
    <property type="match status" value="1"/>
</dbReference>
<dbReference type="SUPFAM" id="SSF46785">
    <property type="entry name" value="Winged helix' DNA-binding domain"/>
    <property type="match status" value="1"/>
</dbReference>
<dbReference type="PANTHER" id="PTHR33221">
    <property type="entry name" value="WINGED HELIX-TURN-HELIX TRANSCRIPTIONAL REGULATOR, RRF2 FAMILY"/>
    <property type="match status" value="1"/>
</dbReference>
<dbReference type="RefSeq" id="WP_181602230.1">
    <property type="nucleotide sequence ID" value="NZ_CP059378.1"/>
</dbReference>
<proteinExistence type="predicted"/>
<evidence type="ECO:0000313" key="1">
    <source>
        <dbReference type="EMBL" id="QLY80380.1"/>
    </source>
</evidence>
<accession>A0A7D7A4I9</accession>
<evidence type="ECO:0000313" key="2">
    <source>
        <dbReference type="Proteomes" id="UP000512286"/>
    </source>
</evidence>
<protein>
    <submittedName>
        <fullName evidence="1">Rrf2 family transcriptional regulator</fullName>
    </submittedName>
</protein>
<dbReference type="Proteomes" id="UP000512286">
    <property type="component" value="Chromosome"/>
</dbReference>
<dbReference type="InterPro" id="IPR036390">
    <property type="entry name" value="WH_DNA-bd_sf"/>
</dbReference>
<dbReference type="AlphaFoldDB" id="A0A7D7A4I9"/>
<reference evidence="1 2" key="1">
    <citation type="submission" date="2020-07" db="EMBL/GenBank/DDBJ databases">
        <title>Electron transfer.</title>
        <authorList>
            <person name="Huang L."/>
            <person name="Liu X."/>
            <person name="Zhou S."/>
        </authorList>
    </citation>
    <scope>NUCLEOTIDE SEQUENCE [LARGE SCALE GENOMIC DNA]</scope>
    <source>
        <strain evidence="1 2">Lx1</strain>
    </source>
</reference>
<dbReference type="Pfam" id="PF02082">
    <property type="entry name" value="Rrf2"/>
    <property type="match status" value="1"/>
</dbReference>
<dbReference type="InterPro" id="IPR000944">
    <property type="entry name" value="Tscrpt_reg_Rrf2"/>
</dbReference>
<sequence>MKQTKATDYALHTVAYMIEHSTDENISVHVLAKQFDVSPTYLSKILTQLSKAGIIGSTSGVKGGYILGKNPLEITFFDVIQAIEGNTSFFTCAVHEDKESQCGIRRVMAETNQLMEDFLRQSKLVDVIHKD</sequence>
<dbReference type="NCBIfam" id="TIGR00738">
    <property type="entry name" value="rrf2_super"/>
    <property type="match status" value="1"/>
</dbReference>
<dbReference type="KEGG" id="cint:HZF06_02005"/>
<name>A0A7D7A4I9_9CLOT</name>
<dbReference type="PROSITE" id="PS01332">
    <property type="entry name" value="HTH_RRF2_1"/>
    <property type="match status" value="1"/>
</dbReference>
<organism evidence="1 2">
    <name type="scientific">Clostridium intestinale</name>
    <dbReference type="NCBI Taxonomy" id="36845"/>
    <lineage>
        <taxon>Bacteria</taxon>
        <taxon>Bacillati</taxon>
        <taxon>Bacillota</taxon>
        <taxon>Clostridia</taxon>
        <taxon>Eubacteriales</taxon>
        <taxon>Clostridiaceae</taxon>
        <taxon>Clostridium</taxon>
    </lineage>
</organism>
<dbReference type="GO" id="GO:0005829">
    <property type="term" value="C:cytosol"/>
    <property type="evidence" value="ECO:0007669"/>
    <property type="project" value="TreeGrafter"/>
</dbReference>
<dbReference type="EMBL" id="CP059378">
    <property type="protein sequence ID" value="QLY80380.1"/>
    <property type="molecule type" value="Genomic_DNA"/>
</dbReference>
<dbReference type="Gene3D" id="1.10.10.10">
    <property type="entry name" value="Winged helix-like DNA-binding domain superfamily/Winged helix DNA-binding domain"/>
    <property type="match status" value="1"/>
</dbReference>
<gene>
    <name evidence="1" type="ORF">HZF06_02005</name>
</gene>
<dbReference type="InterPro" id="IPR030489">
    <property type="entry name" value="TR_Rrf2-type_CS"/>
</dbReference>
<dbReference type="GO" id="GO:0003700">
    <property type="term" value="F:DNA-binding transcription factor activity"/>
    <property type="evidence" value="ECO:0007669"/>
    <property type="project" value="TreeGrafter"/>
</dbReference>